<dbReference type="EMBL" id="CAEZUR010000016">
    <property type="protein sequence ID" value="CAB4603124.1"/>
    <property type="molecule type" value="Genomic_DNA"/>
</dbReference>
<sequence>MSTFPKVAKGKLGYAIEEVDSLISRARDQYSSDSARTLDWRELTSQGFTMVKAGYQTEAVDAAIDKLQDTFAARDVSSNRIGELRIALLGRVSRPKGKRFSRAGVMRLGYSRSQVDAVIKVIEEYLEGGEKLLIDEIRNMRFKVQRGGYIESQVDSFIDRVVEHIQTERFAKPVSAPIVGSGYGFPSYPDPTDPGFKAY</sequence>
<reference evidence="1" key="1">
    <citation type="submission" date="2020-05" db="EMBL/GenBank/DDBJ databases">
        <authorList>
            <person name="Chiriac C."/>
            <person name="Salcher M."/>
            <person name="Ghai R."/>
            <person name="Kavagutti S V."/>
        </authorList>
    </citation>
    <scope>NUCLEOTIDE SEQUENCE</scope>
</reference>
<dbReference type="Gene3D" id="6.10.250.660">
    <property type="match status" value="1"/>
</dbReference>
<accession>A0A6J6BYR3</accession>
<proteinExistence type="predicted"/>
<evidence type="ECO:0000313" key="2">
    <source>
        <dbReference type="EMBL" id="CAB4603124.1"/>
    </source>
</evidence>
<gene>
    <name evidence="1" type="ORF">UFOPK1433_00635</name>
    <name evidence="2" type="ORF">UFOPK1843_00306</name>
</gene>
<protein>
    <submittedName>
        <fullName evidence="1">Unannotated protein</fullName>
    </submittedName>
</protein>
<dbReference type="NCBIfam" id="TIGR03544">
    <property type="entry name" value="DivI1A_domain"/>
    <property type="match status" value="1"/>
</dbReference>
<name>A0A6J6BYR3_9ZZZZ</name>
<dbReference type="InterPro" id="IPR019933">
    <property type="entry name" value="DivIVA_domain"/>
</dbReference>
<dbReference type="EMBL" id="CAEZSN010000062">
    <property type="protein sequence ID" value="CAB4543363.1"/>
    <property type="molecule type" value="Genomic_DNA"/>
</dbReference>
<evidence type="ECO:0000313" key="1">
    <source>
        <dbReference type="EMBL" id="CAB4543363.1"/>
    </source>
</evidence>
<dbReference type="AlphaFoldDB" id="A0A6J6BYR3"/>
<organism evidence="1">
    <name type="scientific">freshwater metagenome</name>
    <dbReference type="NCBI Taxonomy" id="449393"/>
    <lineage>
        <taxon>unclassified sequences</taxon>
        <taxon>metagenomes</taxon>
        <taxon>ecological metagenomes</taxon>
    </lineage>
</organism>